<dbReference type="GO" id="GO:0022857">
    <property type="term" value="F:transmembrane transporter activity"/>
    <property type="evidence" value="ECO:0007669"/>
    <property type="project" value="TreeGrafter"/>
</dbReference>
<dbReference type="PANTHER" id="PTHR23507:SF1">
    <property type="entry name" value="FI18259P1-RELATED"/>
    <property type="match status" value="1"/>
</dbReference>
<dbReference type="InterPro" id="IPR036259">
    <property type="entry name" value="MFS_trans_sf"/>
</dbReference>
<keyword evidence="7" id="KW-1185">Reference proteome</keyword>
<accession>A0A9P7SV87</accession>
<feature type="transmembrane region" description="Helical" evidence="5">
    <location>
        <begin position="130"/>
        <end position="154"/>
    </location>
</feature>
<feature type="transmembrane region" description="Helical" evidence="5">
    <location>
        <begin position="351"/>
        <end position="369"/>
    </location>
</feature>
<dbReference type="EMBL" id="SRPW01001879">
    <property type="protein sequence ID" value="KAG5998222.1"/>
    <property type="molecule type" value="Genomic_DNA"/>
</dbReference>
<feature type="transmembrane region" description="Helical" evidence="5">
    <location>
        <begin position="166"/>
        <end position="189"/>
    </location>
</feature>
<dbReference type="SUPFAM" id="SSF103473">
    <property type="entry name" value="MFS general substrate transporter"/>
    <property type="match status" value="1"/>
</dbReference>
<name>A0A9P7SV87_9HYPO</name>
<gene>
    <name evidence="6" type="ORF">E4U43_002464</name>
</gene>
<feature type="transmembrane region" description="Helical" evidence="5">
    <location>
        <begin position="438"/>
        <end position="462"/>
    </location>
</feature>
<evidence type="ECO:0000256" key="5">
    <source>
        <dbReference type="SAM" id="Phobius"/>
    </source>
</evidence>
<comment type="caution">
    <text evidence="6">The sequence shown here is derived from an EMBL/GenBank/DDBJ whole genome shotgun (WGS) entry which is preliminary data.</text>
</comment>
<organism evidence="6 7">
    <name type="scientific">Claviceps pusilla</name>
    <dbReference type="NCBI Taxonomy" id="123648"/>
    <lineage>
        <taxon>Eukaryota</taxon>
        <taxon>Fungi</taxon>
        <taxon>Dikarya</taxon>
        <taxon>Ascomycota</taxon>
        <taxon>Pezizomycotina</taxon>
        <taxon>Sordariomycetes</taxon>
        <taxon>Hypocreomycetidae</taxon>
        <taxon>Hypocreales</taxon>
        <taxon>Clavicipitaceae</taxon>
        <taxon>Claviceps</taxon>
    </lineage>
</organism>
<dbReference type="GO" id="GO:0016020">
    <property type="term" value="C:membrane"/>
    <property type="evidence" value="ECO:0007669"/>
    <property type="project" value="UniProtKB-SubCell"/>
</dbReference>
<dbReference type="AlphaFoldDB" id="A0A9P7SV87"/>
<dbReference type="OrthoDB" id="194139at2759"/>
<evidence type="ECO:0000256" key="3">
    <source>
        <dbReference type="ARBA" id="ARBA00022989"/>
    </source>
</evidence>
<feature type="transmembrane region" description="Helical" evidence="5">
    <location>
        <begin position="308"/>
        <end position="331"/>
    </location>
</feature>
<comment type="subcellular location">
    <subcellularLocation>
        <location evidence="1">Membrane</location>
        <topology evidence="1">Multi-pass membrane protein</topology>
    </subcellularLocation>
</comment>
<reference evidence="6" key="1">
    <citation type="journal article" date="2020" name="bioRxiv">
        <title>Whole genome comparisons of ergot fungi reveals the divergence and evolution of species within the genus Claviceps are the result of varying mechanisms driving genome evolution and host range expansion.</title>
        <authorList>
            <person name="Wyka S.A."/>
            <person name="Mondo S.J."/>
            <person name="Liu M."/>
            <person name="Dettman J."/>
            <person name="Nalam V."/>
            <person name="Broders K.D."/>
        </authorList>
    </citation>
    <scope>NUCLEOTIDE SEQUENCE</scope>
    <source>
        <strain evidence="6">CCC 602</strain>
    </source>
</reference>
<keyword evidence="2 5" id="KW-0812">Transmembrane</keyword>
<evidence type="ECO:0000313" key="7">
    <source>
        <dbReference type="Proteomes" id="UP000748025"/>
    </source>
</evidence>
<proteinExistence type="predicted"/>
<feature type="transmembrane region" description="Helical" evidence="5">
    <location>
        <begin position="102"/>
        <end position="121"/>
    </location>
</feature>
<keyword evidence="3 5" id="KW-1133">Transmembrane helix</keyword>
<evidence type="ECO:0000256" key="4">
    <source>
        <dbReference type="ARBA" id="ARBA00023136"/>
    </source>
</evidence>
<keyword evidence="4 5" id="KW-0472">Membrane</keyword>
<protein>
    <recommendedName>
        <fullName evidence="8">Major facilitator superfamily (MFS) profile domain-containing protein</fullName>
    </recommendedName>
</protein>
<dbReference type="Proteomes" id="UP000748025">
    <property type="component" value="Unassembled WGS sequence"/>
</dbReference>
<sequence>MASRDERQPLLIPRQDDQVDHEDEYWQLPQDGFVRADRVTIFVLLALIVITKTLGSSLYNTAIYSVEYNINCRHYLPNSTADLPMLCHSDEANAEFFTIETWKGYLAMLVGLLTAVPYGLAADRYSRRNLLALSIGGILISMAGEIIIFVPLSLAGLFPNFFALRLVWLAVLFTLIGGGPFIFSALVFAIASDVSSNVQRVVVFFLVESLVIAAAALSKPIYTTLANSNPWLAVYIGLATTCISTILVLFLPATRDFASLAELDSRNDGTQGDNGPANAASKLYSHGKNAAKRVVSIGRLVTIENKRLGLLLLGSFLFYMSSYSRVLTVFYLIRRLNWALSDANLVSVVKLWVKLAVVSVVLPMTSLILNRLHYNPVQKDLWLARGIILAVVAGLVVTGFSNGRAMVITGTILLSPDSAFIPVARSLLVLFNGEQHTGLLFTLVGAMQSLSLLVGIPFLLWLFKVGSSWGAMWYGLPFFVLAILTALAGGSVANFRSRDDEAEGRQENERGTV</sequence>
<feature type="transmembrane region" description="Helical" evidence="5">
    <location>
        <begin position="406"/>
        <end position="431"/>
    </location>
</feature>
<evidence type="ECO:0000313" key="6">
    <source>
        <dbReference type="EMBL" id="KAG5998222.1"/>
    </source>
</evidence>
<dbReference type="Gene3D" id="1.20.1250.20">
    <property type="entry name" value="MFS general substrate transporter like domains"/>
    <property type="match status" value="1"/>
</dbReference>
<evidence type="ECO:0008006" key="8">
    <source>
        <dbReference type="Google" id="ProtNLM"/>
    </source>
</evidence>
<feature type="transmembrane region" description="Helical" evidence="5">
    <location>
        <begin position="381"/>
        <end position="400"/>
    </location>
</feature>
<evidence type="ECO:0000256" key="1">
    <source>
        <dbReference type="ARBA" id="ARBA00004141"/>
    </source>
</evidence>
<dbReference type="PANTHER" id="PTHR23507">
    <property type="entry name" value="ZGC:174356"/>
    <property type="match status" value="1"/>
</dbReference>
<feature type="transmembrane region" description="Helical" evidence="5">
    <location>
        <begin position="230"/>
        <end position="251"/>
    </location>
</feature>
<feature type="transmembrane region" description="Helical" evidence="5">
    <location>
        <begin position="474"/>
        <end position="495"/>
    </location>
</feature>
<feature type="transmembrane region" description="Helical" evidence="5">
    <location>
        <begin position="201"/>
        <end position="218"/>
    </location>
</feature>
<feature type="transmembrane region" description="Helical" evidence="5">
    <location>
        <begin position="39"/>
        <end position="59"/>
    </location>
</feature>
<evidence type="ECO:0000256" key="2">
    <source>
        <dbReference type="ARBA" id="ARBA00022692"/>
    </source>
</evidence>